<accession>X1I5P2</accession>
<reference evidence="1" key="1">
    <citation type="journal article" date="2014" name="Front. Microbiol.">
        <title>High frequency of phylogenetically diverse reductive dehalogenase-homologous genes in deep subseafloor sedimentary metagenomes.</title>
        <authorList>
            <person name="Kawai M."/>
            <person name="Futagami T."/>
            <person name="Toyoda A."/>
            <person name="Takaki Y."/>
            <person name="Nishi S."/>
            <person name="Hori S."/>
            <person name="Arai W."/>
            <person name="Tsubouchi T."/>
            <person name="Morono Y."/>
            <person name="Uchiyama I."/>
            <person name="Ito T."/>
            <person name="Fujiyama A."/>
            <person name="Inagaki F."/>
            <person name="Takami H."/>
        </authorList>
    </citation>
    <scope>NUCLEOTIDE SEQUENCE</scope>
    <source>
        <strain evidence="1">Expedition CK06-06</strain>
    </source>
</reference>
<protein>
    <submittedName>
        <fullName evidence="1">Uncharacterized protein</fullName>
    </submittedName>
</protein>
<feature type="non-terminal residue" evidence="1">
    <location>
        <position position="1"/>
    </location>
</feature>
<dbReference type="EMBL" id="BARU01025284">
    <property type="protein sequence ID" value="GAH64615.1"/>
    <property type="molecule type" value="Genomic_DNA"/>
</dbReference>
<proteinExistence type="predicted"/>
<name>X1I5P2_9ZZZZ</name>
<comment type="caution">
    <text evidence="1">The sequence shown here is derived from an EMBL/GenBank/DDBJ whole genome shotgun (WGS) entry which is preliminary data.</text>
</comment>
<gene>
    <name evidence="1" type="ORF">S03H2_40754</name>
</gene>
<dbReference type="AlphaFoldDB" id="X1I5P2"/>
<evidence type="ECO:0000313" key="1">
    <source>
        <dbReference type="EMBL" id="GAH64615.1"/>
    </source>
</evidence>
<organism evidence="1">
    <name type="scientific">marine sediment metagenome</name>
    <dbReference type="NCBI Taxonomy" id="412755"/>
    <lineage>
        <taxon>unclassified sequences</taxon>
        <taxon>metagenomes</taxon>
        <taxon>ecological metagenomes</taxon>
    </lineage>
</organism>
<sequence>GLQWNPCVEGDIDRCRKNNGKAAAAGYQGQGIC</sequence>